<accession>A0A0E9R0L5</accession>
<dbReference type="EMBL" id="GBXM01086305">
    <property type="protein sequence ID" value="JAH22272.1"/>
    <property type="molecule type" value="Transcribed_RNA"/>
</dbReference>
<evidence type="ECO:0000313" key="2">
    <source>
        <dbReference type="EMBL" id="JAH22272.1"/>
    </source>
</evidence>
<protein>
    <submittedName>
        <fullName evidence="2">Uncharacterized protein</fullName>
    </submittedName>
</protein>
<keyword evidence="1" id="KW-0472">Membrane</keyword>
<dbReference type="AlphaFoldDB" id="A0A0E9R0L5"/>
<keyword evidence="1" id="KW-0812">Transmembrane</keyword>
<name>A0A0E9R0L5_ANGAN</name>
<reference evidence="2" key="2">
    <citation type="journal article" date="2015" name="Fish Shellfish Immunol.">
        <title>Early steps in the European eel (Anguilla anguilla)-Vibrio vulnificus interaction in the gills: Role of the RtxA13 toxin.</title>
        <authorList>
            <person name="Callol A."/>
            <person name="Pajuelo D."/>
            <person name="Ebbesson L."/>
            <person name="Teles M."/>
            <person name="MacKenzie S."/>
            <person name="Amaro C."/>
        </authorList>
    </citation>
    <scope>NUCLEOTIDE SEQUENCE</scope>
</reference>
<reference evidence="2" key="1">
    <citation type="submission" date="2014-11" db="EMBL/GenBank/DDBJ databases">
        <authorList>
            <person name="Amaro Gonzalez C."/>
        </authorList>
    </citation>
    <scope>NUCLEOTIDE SEQUENCE</scope>
</reference>
<keyword evidence="1" id="KW-1133">Transmembrane helix</keyword>
<organism evidence="2">
    <name type="scientific">Anguilla anguilla</name>
    <name type="common">European freshwater eel</name>
    <name type="synonym">Muraena anguilla</name>
    <dbReference type="NCBI Taxonomy" id="7936"/>
    <lineage>
        <taxon>Eukaryota</taxon>
        <taxon>Metazoa</taxon>
        <taxon>Chordata</taxon>
        <taxon>Craniata</taxon>
        <taxon>Vertebrata</taxon>
        <taxon>Euteleostomi</taxon>
        <taxon>Actinopterygii</taxon>
        <taxon>Neopterygii</taxon>
        <taxon>Teleostei</taxon>
        <taxon>Anguilliformes</taxon>
        <taxon>Anguillidae</taxon>
        <taxon>Anguilla</taxon>
    </lineage>
</organism>
<feature type="transmembrane region" description="Helical" evidence="1">
    <location>
        <begin position="6"/>
        <end position="25"/>
    </location>
</feature>
<evidence type="ECO:0000256" key="1">
    <source>
        <dbReference type="SAM" id="Phobius"/>
    </source>
</evidence>
<proteinExistence type="predicted"/>
<sequence length="47" mass="5262">MLNLTGILTFTGTVYCLMVISLANLTSGHYKGSALFELFLWFSFIIN</sequence>